<feature type="compositionally biased region" description="Low complexity" evidence="1">
    <location>
        <begin position="37"/>
        <end position="68"/>
    </location>
</feature>
<evidence type="ECO:0000256" key="1">
    <source>
        <dbReference type="SAM" id="MobiDB-lite"/>
    </source>
</evidence>
<evidence type="ECO:0000313" key="2">
    <source>
        <dbReference type="EMBL" id="KAK1287489.1"/>
    </source>
</evidence>
<protein>
    <submittedName>
        <fullName evidence="2">Uncharacterized protein</fullName>
    </submittedName>
</protein>
<dbReference type="EMBL" id="JAUJYO010000019">
    <property type="protein sequence ID" value="KAK1287489.1"/>
    <property type="molecule type" value="Genomic_DNA"/>
</dbReference>
<dbReference type="Proteomes" id="UP001180020">
    <property type="component" value="Unassembled WGS sequence"/>
</dbReference>
<keyword evidence="3" id="KW-1185">Reference proteome</keyword>
<feature type="region of interest" description="Disordered" evidence="1">
    <location>
        <begin position="1"/>
        <end position="22"/>
    </location>
</feature>
<dbReference type="AlphaFoldDB" id="A0AAV9CFG3"/>
<dbReference type="InterPro" id="IPR008004">
    <property type="entry name" value="OCTOPUS-like"/>
</dbReference>
<reference evidence="2" key="1">
    <citation type="journal article" date="2023" name="Nat. Commun.">
        <title>Diploid and tetraploid genomes of Acorus and the evolution of monocots.</title>
        <authorList>
            <person name="Ma L."/>
            <person name="Liu K.W."/>
            <person name="Li Z."/>
            <person name="Hsiao Y.Y."/>
            <person name="Qi Y."/>
            <person name="Fu T."/>
            <person name="Tang G.D."/>
            <person name="Zhang D."/>
            <person name="Sun W.H."/>
            <person name="Liu D.K."/>
            <person name="Li Y."/>
            <person name="Chen G.Z."/>
            <person name="Liu X.D."/>
            <person name="Liao X.Y."/>
            <person name="Jiang Y.T."/>
            <person name="Yu X."/>
            <person name="Hao Y."/>
            <person name="Huang J."/>
            <person name="Zhao X.W."/>
            <person name="Ke S."/>
            <person name="Chen Y.Y."/>
            <person name="Wu W.L."/>
            <person name="Hsu J.L."/>
            <person name="Lin Y.F."/>
            <person name="Huang M.D."/>
            <person name="Li C.Y."/>
            <person name="Huang L."/>
            <person name="Wang Z.W."/>
            <person name="Zhao X."/>
            <person name="Zhong W.Y."/>
            <person name="Peng D.H."/>
            <person name="Ahmad S."/>
            <person name="Lan S."/>
            <person name="Zhang J.S."/>
            <person name="Tsai W.C."/>
            <person name="Van de Peer Y."/>
            <person name="Liu Z.J."/>
        </authorList>
    </citation>
    <scope>NUCLEOTIDE SEQUENCE</scope>
    <source>
        <strain evidence="2">CP</strain>
    </source>
</reference>
<organism evidence="2 3">
    <name type="scientific">Acorus calamus</name>
    <name type="common">Sweet flag</name>
    <dbReference type="NCBI Taxonomy" id="4465"/>
    <lineage>
        <taxon>Eukaryota</taxon>
        <taxon>Viridiplantae</taxon>
        <taxon>Streptophyta</taxon>
        <taxon>Embryophyta</taxon>
        <taxon>Tracheophyta</taxon>
        <taxon>Spermatophyta</taxon>
        <taxon>Magnoliopsida</taxon>
        <taxon>Liliopsida</taxon>
        <taxon>Acoraceae</taxon>
        <taxon>Acorus</taxon>
    </lineage>
</organism>
<gene>
    <name evidence="2" type="ORF">QJS10_CPB19g01378</name>
</gene>
<name>A0AAV9CFG3_ACOCL</name>
<comment type="caution">
    <text evidence="2">The sequence shown here is derived from an EMBL/GenBank/DDBJ whole genome shotgun (WGS) entry which is preliminary data.</text>
</comment>
<accession>A0AAV9CFG3</accession>
<proteinExistence type="predicted"/>
<reference evidence="2" key="2">
    <citation type="submission" date="2023-06" db="EMBL/GenBank/DDBJ databases">
        <authorList>
            <person name="Ma L."/>
            <person name="Liu K.-W."/>
            <person name="Li Z."/>
            <person name="Hsiao Y.-Y."/>
            <person name="Qi Y."/>
            <person name="Fu T."/>
            <person name="Tang G."/>
            <person name="Zhang D."/>
            <person name="Sun W.-H."/>
            <person name="Liu D.-K."/>
            <person name="Li Y."/>
            <person name="Chen G.-Z."/>
            <person name="Liu X.-D."/>
            <person name="Liao X.-Y."/>
            <person name="Jiang Y.-T."/>
            <person name="Yu X."/>
            <person name="Hao Y."/>
            <person name="Huang J."/>
            <person name="Zhao X.-W."/>
            <person name="Ke S."/>
            <person name="Chen Y.-Y."/>
            <person name="Wu W.-L."/>
            <person name="Hsu J.-L."/>
            <person name="Lin Y.-F."/>
            <person name="Huang M.-D."/>
            <person name="Li C.-Y."/>
            <person name="Huang L."/>
            <person name="Wang Z.-W."/>
            <person name="Zhao X."/>
            <person name="Zhong W.-Y."/>
            <person name="Peng D.-H."/>
            <person name="Ahmad S."/>
            <person name="Lan S."/>
            <person name="Zhang J.-S."/>
            <person name="Tsai W.-C."/>
            <person name="Van De Peer Y."/>
            <person name="Liu Z.-J."/>
        </authorList>
    </citation>
    <scope>NUCLEOTIDE SEQUENCE</scope>
    <source>
        <strain evidence="2">CP</strain>
        <tissue evidence="2">Leaves</tissue>
    </source>
</reference>
<evidence type="ECO:0000313" key="3">
    <source>
        <dbReference type="Proteomes" id="UP001180020"/>
    </source>
</evidence>
<dbReference type="PANTHER" id="PTHR34046:SF19">
    <property type="entry name" value="RAPIDLY ELICITED PROTEIN, PUTATIVE-RELATED"/>
    <property type="match status" value="1"/>
</dbReference>
<sequence length="132" mass="14357">MGLTAEIRCKNHPNHRQSQGVCPNCLSEKLNQILSSSKVSRTISSSSSPSPGSVASFSSVSLSSAQSPNTRRKQQQQQPPLGRSRSMVVPVLKTTATATLTSAENRRGGFWSRLLLRLDSGKRRKFASDSRT</sequence>
<feature type="region of interest" description="Disordered" evidence="1">
    <location>
        <begin position="37"/>
        <end position="90"/>
    </location>
</feature>
<dbReference type="PANTHER" id="PTHR34046">
    <property type="entry name" value="OS06G0218800 PROTEIN"/>
    <property type="match status" value="1"/>
</dbReference>
<dbReference type="Pfam" id="PF05340">
    <property type="entry name" value="DUF740"/>
    <property type="match status" value="1"/>
</dbReference>